<proteinExistence type="predicted"/>
<reference evidence="1" key="1">
    <citation type="submission" date="2020-06" db="EMBL/GenBank/DDBJ databases">
        <authorList>
            <person name="Li T."/>
            <person name="Hu X."/>
            <person name="Zhang T."/>
            <person name="Song X."/>
            <person name="Zhang H."/>
            <person name="Dai N."/>
            <person name="Sheng W."/>
            <person name="Hou X."/>
            <person name="Wei L."/>
        </authorList>
    </citation>
    <scope>NUCLEOTIDE SEQUENCE</scope>
    <source>
        <strain evidence="1">G01</strain>
        <tissue evidence="1">Leaf</tissue>
    </source>
</reference>
<dbReference type="EMBL" id="JACGWK010000007">
    <property type="protein sequence ID" value="KAL0343622.1"/>
    <property type="molecule type" value="Genomic_DNA"/>
</dbReference>
<name>A0AAW2NHZ7_9LAMI</name>
<organism evidence="1">
    <name type="scientific">Sesamum angustifolium</name>
    <dbReference type="NCBI Taxonomy" id="2727405"/>
    <lineage>
        <taxon>Eukaryota</taxon>
        <taxon>Viridiplantae</taxon>
        <taxon>Streptophyta</taxon>
        <taxon>Embryophyta</taxon>
        <taxon>Tracheophyta</taxon>
        <taxon>Spermatophyta</taxon>
        <taxon>Magnoliopsida</taxon>
        <taxon>eudicotyledons</taxon>
        <taxon>Gunneridae</taxon>
        <taxon>Pentapetalae</taxon>
        <taxon>asterids</taxon>
        <taxon>lamiids</taxon>
        <taxon>Lamiales</taxon>
        <taxon>Pedaliaceae</taxon>
        <taxon>Sesamum</taxon>
    </lineage>
</organism>
<gene>
    <name evidence="1" type="ORF">Sangu_1249600</name>
</gene>
<accession>A0AAW2NHZ7</accession>
<protein>
    <submittedName>
        <fullName evidence="1">Uncharacterized protein</fullName>
    </submittedName>
</protein>
<reference evidence="1" key="2">
    <citation type="journal article" date="2024" name="Plant">
        <title>Genomic evolution and insights into agronomic trait innovations of Sesamum species.</title>
        <authorList>
            <person name="Miao H."/>
            <person name="Wang L."/>
            <person name="Qu L."/>
            <person name="Liu H."/>
            <person name="Sun Y."/>
            <person name="Le M."/>
            <person name="Wang Q."/>
            <person name="Wei S."/>
            <person name="Zheng Y."/>
            <person name="Lin W."/>
            <person name="Duan Y."/>
            <person name="Cao H."/>
            <person name="Xiong S."/>
            <person name="Wang X."/>
            <person name="Wei L."/>
            <person name="Li C."/>
            <person name="Ma Q."/>
            <person name="Ju M."/>
            <person name="Zhao R."/>
            <person name="Li G."/>
            <person name="Mu C."/>
            <person name="Tian Q."/>
            <person name="Mei H."/>
            <person name="Zhang T."/>
            <person name="Gao T."/>
            <person name="Zhang H."/>
        </authorList>
    </citation>
    <scope>NUCLEOTIDE SEQUENCE</scope>
    <source>
        <strain evidence="1">G01</strain>
    </source>
</reference>
<dbReference type="AlphaFoldDB" id="A0AAW2NHZ7"/>
<evidence type="ECO:0000313" key="1">
    <source>
        <dbReference type="EMBL" id="KAL0343622.1"/>
    </source>
</evidence>
<comment type="caution">
    <text evidence="1">The sequence shown here is derived from an EMBL/GenBank/DDBJ whole genome shotgun (WGS) entry which is preliminary data.</text>
</comment>
<sequence>MRDLCGFSALLVLKLCLKIPIRPRIPYIPHLLELRGALVLHELLGEMKTMTLSFVCSGSSSSRTSGGNEDDDTFICMLRVRLLLEANGNSCCDILTLISDTGYILGAAYIMTWHTMRETAVEDDLNTRKDLPRKNAVEDDLNTSLRTLGAIYCRD</sequence>